<accession>A0A382QP28</accession>
<reference evidence="5" key="1">
    <citation type="submission" date="2018-05" db="EMBL/GenBank/DDBJ databases">
        <authorList>
            <person name="Lanie J.A."/>
            <person name="Ng W.-L."/>
            <person name="Kazmierczak K.M."/>
            <person name="Andrzejewski T.M."/>
            <person name="Davidsen T.M."/>
            <person name="Wayne K.J."/>
            <person name="Tettelin H."/>
            <person name="Glass J.I."/>
            <person name="Rusch D."/>
            <person name="Podicherti R."/>
            <person name="Tsui H.-C.T."/>
            <person name="Winkler M.E."/>
        </authorList>
    </citation>
    <scope>NUCLEOTIDE SEQUENCE</scope>
</reference>
<dbReference type="AlphaFoldDB" id="A0A382QP28"/>
<keyword evidence="1" id="KW-0349">Heme</keyword>
<dbReference type="GO" id="GO:0009055">
    <property type="term" value="F:electron transfer activity"/>
    <property type="evidence" value="ECO:0007669"/>
    <property type="project" value="InterPro"/>
</dbReference>
<dbReference type="GO" id="GO:0046872">
    <property type="term" value="F:metal ion binding"/>
    <property type="evidence" value="ECO:0007669"/>
    <property type="project" value="UniProtKB-KW"/>
</dbReference>
<evidence type="ECO:0000313" key="5">
    <source>
        <dbReference type="EMBL" id="SVC87254.1"/>
    </source>
</evidence>
<dbReference type="Gene3D" id="1.10.760.10">
    <property type="entry name" value="Cytochrome c-like domain"/>
    <property type="match status" value="2"/>
</dbReference>
<gene>
    <name evidence="5" type="ORF">METZ01_LOCUS340108</name>
</gene>
<feature type="non-terminal residue" evidence="5">
    <location>
        <position position="191"/>
    </location>
</feature>
<dbReference type="PROSITE" id="PS51007">
    <property type="entry name" value="CYTC"/>
    <property type="match status" value="1"/>
</dbReference>
<dbReference type="EMBL" id="UINC01115896">
    <property type="protein sequence ID" value="SVC87254.1"/>
    <property type="molecule type" value="Genomic_DNA"/>
</dbReference>
<organism evidence="5">
    <name type="scientific">marine metagenome</name>
    <dbReference type="NCBI Taxonomy" id="408172"/>
    <lineage>
        <taxon>unclassified sequences</taxon>
        <taxon>metagenomes</taxon>
        <taxon>ecological metagenomes</taxon>
    </lineage>
</organism>
<keyword evidence="2" id="KW-0479">Metal-binding</keyword>
<proteinExistence type="predicted"/>
<dbReference type="GO" id="GO:0020037">
    <property type="term" value="F:heme binding"/>
    <property type="evidence" value="ECO:0007669"/>
    <property type="project" value="InterPro"/>
</dbReference>
<dbReference type="PANTHER" id="PTHR33751">
    <property type="entry name" value="CBB3-TYPE CYTOCHROME C OXIDASE SUBUNIT FIXP"/>
    <property type="match status" value="1"/>
</dbReference>
<dbReference type="InterPro" id="IPR036909">
    <property type="entry name" value="Cyt_c-like_dom_sf"/>
</dbReference>
<dbReference type="SUPFAM" id="SSF46626">
    <property type="entry name" value="Cytochrome c"/>
    <property type="match status" value="2"/>
</dbReference>
<dbReference type="InterPro" id="IPR050597">
    <property type="entry name" value="Cytochrome_c_Oxidase_Subunit"/>
</dbReference>
<protein>
    <recommendedName>
        <fullName evidence="4">Cytochrome c domain-containing protein</fullName>
    </recommendedName>
</protein>
<dbReference type="PANTHER" id="PTHR33751:SF1">
    <property type="entry name" value="CBB3-TYPE CYTOCHROME C OXIDASE SUBUNIT FIXP"/>
    <property type="match status" value="1"/>
</dbReference>
<evidence type="ECO:0000256" key="2">
    <source>
        <dbReference type="ARBA" id="ARBA00022723"/>
    </source>
</evidence>
<sequence length="191" mass="20840">MVPQGIEAVQGDEPLGKVTYDRWCSECHGLDGDGNGSAAGYMLPRPRDFTLALYNIRTTASGELPTDDDLLRAINMGAPGTAMPPWDDVLTDEEKGALVQYIKTFSRFFSPDEIPVPLDLGSPTGVSDEVIAEGRRQYEAIECWKCHGDQGRGDGESAPTLMDDTGFPIVATDLTENWFFNGGADVEDIYR</sequence>
<evidence type="ECO:0000256" key="3">
    <source>
        <dbReference type="ARBA" id="ARBA00023004"/>
    </source>
</evidence>
<evidence type="ECO:0000259" key="4">
    <source>
        <dbReference type="PROSITE" id="PS51007"/>
    </source>
</evidence>
<feature type="domain" description="Cytochrome c" evidence="4">
    <location>
        <begin position="11"/>
        <end position="106"/>
    </location>
</feature>
<dbReference type="InterPro" id="IPR009056">
    <property type="entry name" value="Cyt_c-like_dom"/>
</dbReference>
<dbReference type="Pfam" id="PF13442">
    <property type="entry name" value="Cytochrome_CBB3"/>
    <property type="match status" value="1"/>
</dbReference>
<evidence type="ECO:0000256" key="1">
    <source>
        <dbReference type="ARBA" id="ARBA00022617"/>
    </source>
</evidence>
<name>A0A382QP28_9ZZZZ</name>
<keyword evidence="3" id="KW-0408">Iron</keyword>